<proteinExistence type="predicted"/>
<dbReference type="InterPro" id="IPR036397">
    <property type="entry name" value="RNaseH_sf"/>
</dbReference>
<evidence type="ECO:0000259" key="1">
    <source>
        <dbReference type="PROSITE" id="PS50994"/>
    </source>
</evidence>
<reference evidence="2 3" key="1">
    <citation type="journal article" date="2012" name="Nat. Biotechnol.">
        <title>Draft genome sequence of pigeonpea (Cajanus cajan), an orphan legume crop of resource-poor farmers.</title>
        <authorList>
            <person name="Varshney R.K."/>
            <person name="Chen W."/>
            <person name="Li Y."/>
            <person name="Bharti A.K."/>
            <person name="Saxena R.K."/>
            <person name="Schlueter J.A."/>
            <person name="Donoghue M.T."/>
            <person name="Azam S."/>
            <person name="Fan G."/>
            <person name="Whaley A.M."/>
            <person name="Farmer A.D."/>
            <person name="Sheridan J."/>
            <person name="Iwata A."/>
            <person name="Tuteja R."/>
            <person name="Penmetsa R.V."/>
            <person name="Wu W."/>
            <person name="Upadhyaya H.D."/>
            <person name="Yang S.P."/>
            <person name="Shah T."/>
            <person name="Saxena K.B."/>
            <person name="Michael T."/>
            <person name="McCombie W.R."/>
            <person name="Yang B."/>
            <person name="Zhang G."/>
            <person name="Yang H."/>
            <person name="Wang J."/>
            <person name="Spillane C."/>
            <person name="Cook D.R."/>
            <person name="May G.D."/>
            <person name="Xu X."/>
            <person name="Jackson S.A."/>
        </authorList>
    </citation>
    <scope>NUCLEOTIDE SEQUENCE [LARGE SCALE GENOMIC DNA]</scope>
    <source>
        <strain evidence="3">cv. Asha</strain>
    </source>
</reference>
<name>A0A151SK79_CAJCA</name>
<dbReference type="PANTHER" id="PTHR48475:SF2">
    <property type="entry name" value="RIBONUCLEASE H"/>
    <property type="match status" value="1"/>
</dbReference>
<dbReference type="Pfam" id="PF00665">
    <property type="entry name" value="rve"/>
    <property type="match status" value="1"/>
</dbReference>
<dbReference type="Proteomes" id="UP000075243">
    <property type="component" value="Chromosome 11"/>
</dbReference>
<keyword evidence="3" id="KW-1185">Reference proteome</keyword>
<dbReference type="Gramene" id="C.cajan_01371.t">
    <property type="protein sequence ID" value="C.cajan_01371.t"/>
    <property type="gene ID" value="C.cajan_01371"/>
</dbReference>
<dbReference type="InterPro" id="IPR012337">
    <property type="entry name" value="RNaseH-like_sf"/>
</dbReference>
<dbReference type="Gene3D" id="3.30.420.10">
    <property type="entry name" value="Ribonuclease H-like superfamily/Ribonuclease H"/>
    <property type="match status" value="1"/>
</dbReference>
<dbReference type="SUPFAM" id="SSF53098">
    <property type="entry name" value="Ribonuclease H-like"/>
    <property type="match status" value="1"/>
</dbReference>
<accession>A0A151SK79</accession>
<dbReference type="AlphaFoldDB" id="A0A151SK79"/>
<feature type="domain" description="Integrase catalytic" evidence="1">
    <location>
        <begin position="1"/>
        <end position="160"/>
    </location>
</feature>
<dbReference type="InterPro" id="IPR001584">
    <property type="entry name" value="Integrase_cat-core"/>
</dbReference>
<evidence type="ECO:0000313" key="3">
    <source>
        <dbReference type="Proteomes" id="UP000075243"/>
    </source>
</evidence>
<protein>
    <submittedName>
        <fullName evidence="2">Pol polyprotein</fullName>
    </submittedName>
</protein>
<organism evidence="2 3">
    <name type="scientific">Cajanus cajan</name>
    <name type="common">Pigeon pea</name>
    <name type="synonym">Cajanus indicus</name>
    <dbReference type="NCBI Taxonomy" id="3821"/>
    <lineage>
        <taxon>Eukaryota</taxon>
        <taxon>Viridiplantae</taxon>
        <taxon>Streptophyta</taxon>
        <taxon>Embryophyta</taxon>
        <taxon>Tracheophyta</taxon>
        <taxon>Spermatophyta</taxon>
        <taxon>Magnoliopsida</taxon>
        <taxon>eudicotyledons</taxon>
        <taxon>Gunneridae</taxon>
        <taxon>Pentapetalae</taxon>
        <taxon>rosids</taxon>
        <taxon>fabids</taxon>
        <taxon>Fabales</taxon>
        <taxon>Fabaceae</taxon>
        <taxon>Papilionoideae</taxon>
        <taxon>50 kb inversion clade</taxon>
        <taxon>NPAAA clade</taxon>
        <taxon>indigoferoid/millettioid clade</taxon>
        <taxon>Phaseoleae</taxon>
        <taxon>Cajanus</taxon>
    </lineage>
</organism>
<gene>
    <name evidence="2" type="ORF">KK1_001405</name>
</gene>
<dbReference type="PANTHER" id="PTHR48475">
    <property type="entry name" value="RIBONUCLEASE H"/>
    <property type="match status" value="1"/>
</dbReference>
<dbReference type="GO" id="GO:0015074">
    <property type="term" value="P:DNA integration"/>
    <property type="evidence" value="ECO:0007669"/>
    <property type="project" value="InterPro"/>
</dbReference>
<dbReference type="GO" id="GO:0003676">
    <property type="term" value="F:nucleic acid binding"/>
    <property type="evidence" value="ECO:0007669"/>
    <property type="project" value="InterPro"/>
</dbReference>
<dbReference type="EMBL" id="CM003613">
    <property type="protein sequence ID" value="KYP55198.1"/>
    <property type="molecule type" value="Genomic_DNA"/>
</dbReference>
<dbReference type="PROSITE" id="PS50994">
    <property type="entry name" value="INTEGRASE"/>
    <property type="match status" value="1"/>
</dbReference>
<sequence length="277" mass="31931">MDILGPFPPAKGQLKFLLVAIVYFTKWIETCPLAKITAENVQKFTWKSIICRFGILHFLVTDNGRQFIAQSFEDFLRELGIKHLPTSVEHPQTNGHAEAANKVILQELKKRLGSAKGQWVDELPSILWAYHSRTPDLRNPYRLTYGADAMIPVEVGETSHRCLTFDNEQNAQETAVNLDLIDELKEEAPIHEEACKLQASRRYNTRVRPRSFWVSDLVWRLLGEARRDSLEGKLAPNWYGPFRVTEDLENGAYRLEELSGKTIPRTWNATHLKFYFC</sequence>
<evidence type="ECO:0000313" key="2">
    <source>
        <dbReference type="EMBL" id="KYP55198.1"/>
    </source>
</evidence>